<dbReference type="Proteomes" id="UP000583800">
    <property type="component" value="Unassembled WGS sequence"/>
</dbReference>
<comment type="caution">
    <text evidence="1">The sequence shown here is derived from an EMBL/GenBank/DDBJ whole genome shotgun (WGS) entry which is preliminary data.</text>
</comment>
<proteinExistence type="predicted"/>
<dbReference type="EMBL" id="JACHJB010000002">
    <property type="protein sequence ID" value="MBB6349611.1"/>
    <property type="molecule type" value="Genomic_DNA"/>
</dbReference>
<evidence type="ECO:0000313" key="2">
    <source>
        <dbReference type="Proteomes" id="UP000583800"/>
    </source>
</evidence>
<organism evidence="1 2">
    <name type="scientific">Nonomuraea muscovyensis</name>
    <dbReference type="NCBI Taxonomy" id="1124761"/>
    <lineage>
        <taxon>Bacteria</taxon>
        <taxon>Bacillati</taxon>
        <taxon>Actinomycetota</taxon>
        <taxon>Actinomycetes</taxon>
        <taxon>Streptosporangiales</taxon>
        <taxon>Streptosporangiaceae</taxon>
        <taxon>Nonomuraea</taxon>
    </lineage>
</organism>
<dbReference type="AlphaFoldDB" id="A0A7X0F229"/>
<gene>
    <name evidence="1" type="ORF">FHU36_006156</name>
</gene>
<accession>A0A7X0F229</accession>
<protein>
    <submittedName>
        <fullName evidence="1">Uncharacterized protein</fullName>
    </submittedName>
</protein>
<reference evidence="1 2" key="1">
    <citation type="submission" date="2020-08" db="EMBL/GenBank/DDBJ databases">
        <title>Sequencing the genomes of 1000 actinobacteria strains.</title>
        <authorList>
            <person name="Klenk H.-P."/>
        </authorList>
    </citation>
    <scope>NUCLEOTIDE SEQUENCE [LARGE SCALE GENOMIC DNA]</scope>
    <source>
        <strain evidence="1 2">DSM 45913</strain>
    </source>
</reference>
<sequence>MMPFAVARTRDEAHLYLDLHPCVCGSVETTWETTLTQSGGELVSRYSGGCADCGRLREFLFALPERETLTGEFPTFGGSEPSQLLDAGEWLWVADLTAGNVPADDPAAARQALTIATAAVEEVVKFVPPGQDEVPDEAFWSAQGRGVRAAEPGRFALDRLLVVRDTYRDLAAQATGRGDGHA</sequence>
<evidence type="ECO:0000313" key="1">
    <source>
        <dbReference type="EMBL" id="MBB6349611.1"/>
    </source>
</evidence>
<keyword evidence="2" id="KW-1185">Reference proteome</keyword>
<name>A0A7X0F229_9ACTN</name>
<dbReference type="RefSeq" id="WP_246502607.1">
    <property type="nucleotide sequence ID" value="NZ_JACHJB010000002.1"/>
</dbReference>